<feature type="transmembrane region" description="Helical" evidence="5">
    <location>
        <begin position="12"/>
        <end position="45"/>
    </location>
</feature>
<keyword evidence="7" id="KW-0436">Ligase</keyword>
<dbReference type="PANTHER" id="PTHR37422">
    <property type="entry name" value="TEICHURONIC ACID BIOSYNTHESIS PROTEIN TUAE"/>
    <property type="match status" value="1"/>
</dbReference>
<keyword evidence="3 5" id="KW-1133">Transmembrane helix</keyword>
<comment type="caution">
    <text evidence="7">The sequence shown here is derived from an EMBL/GenBank/DDBJ whole genome shotgun (WGS) entry which is preliminary data.</text>
</comment>
<dbReference type="InterPro" id="IPR051533">
    <property type="entry name" value="WaaL-like"/>
</dbReference>
<feature type="transmembrane region" description="Helical" evidence="5">
    <location>
        <begin position="172"/>
        <end position="189"/>
    </location>
</feature>
<dbReference type="GO" id="GO:0016874">
    <property type="term" value="F:ligase activity"/>
    <property type="evidence" value="ECO:0007669"/>
    <property type="project" value="UniProtKB-KW"/>
</dbReference>
<comment type="subcellular location">
    <subcellularLocation>
        <location evidence="1">Membrane</location>
        <topology evidence="1">Multi-pass membrane protein</topology>
    </subcellularLocation>
</comment>
<feature type="transmembrane region" description="Helical" evidence="5">
    <location>
        <begin position="146"/>
        <end position="165"/>
    </location>
</feature>
<feature type="transmembrane region" description="Helical" evidence="5">
    <location>
        <begin position="218"/>
        <end position="236"/>
    </location>
</feature>
<sequence>MVVTKPLNQVTSGIVFLMGALALIVPSGYSIGPVMLLLLSGLLLVKPLPYKLAPRDLWVIAALSSYGLVVGMFSLLELSTRELDRPVRFLLAVPVLLLILRVPPRLSWLWSGIAVGAIGAGTLAAWQKLIEDVGRADGFLHPIQFGNLSMLLGVLCLAGLGWAAVQRFRYTWMALLLTGALCGMLGSLFSGSRGGWVGLPIIGLVLYRSYGHCFSVRVKLSMVGFVTLLLAALYMLPEVGLQKRVHEAVSDISSYVTGEERDTSLGLRFEMWQGATQLIAERPLLGWGEAGYQAAMHKLGEEGDISLAASTFDHAHNDIIDAFAKRGVFGVAALLCLYLVPLRMFASGLQHSNLEIRALAVAGTLLSVAYIDFGLSQTFFAHNSGAMFYAFWLAVLWGVYSAQSRATRDERHSCST</sequence>
<feature type="transmembrane region" description="Helical" evidence="5">
    <location>
        <begin position="386"/>
        <end position="402"/>
    </location>
</feature>
<evidence type="ECO:0000256" key="4">
    <source>
        <dbReference type="ARBA" id="ARBA00023136"/>
    </source>
</evidence>
<organism evidence="7 8">
    <name type="scientific">Halomonas citrativorans</name>
    <dbReference type="NCBI Taxonomy" id="2742612"/>
    <lineage>
        <taxon>Bacteria</taxon>
        <taxon>Pseudomonadati</taxon>
        <taxon>Pseudomonadota</taxon>
        <taxon>Gammaproteobacteria</taxon>
        <taxon>Oceanospirillales</taxon>
        <taxon>Halomonadaceae</taxon>
        <taxon>Halomonas</taxon>
    </lineage>
</organism>
<evidence type="ECO:0000259" key="6">
    <source>
        <dbReference type="Pfam" id="PF04932"/>
    </source>
</evidence>
<feature type="transmembrane region" description="Helical" evidence="5">
    <location>
        <begin position="57"/>
        <end position="75"/>
    </location>
</feature>
<dbReference type="RefSeq" id="WP_087107696.1">
    <property type="nucleotide sequence ID" value="NZ_FUKM01000032.1"/>
</dbReference>
<dbReference type="GO" id="GO:0016020">
    <property type="term" value="C:membrane"/>
    <property type="evidence" value="ECO:0007669"/>
    <property type="project" value="UniProtKB-SubCell"/>
</dbReference>
<evidence type="ECO:0000256" key="3">
    <source>
        <dbReference type="ARBA" id="ARBA00022989"/>
    </source>
</evidence>
<evidence type="ECO:0000256" key="5">
    <source>
        <dbReference type="SAM" id="Phobius"/>
    </source>
</evidence>
<feature type="transmembrane region" description="Helical" evidence="5">
    <location>
        <begin position="108"/>
        <end position="126"/>
    </location>
</feature>
<protein>
    <submittedName>
        <fullName evidence="7">O-antigen ligase</fullName>
    </submittedName>
</protein>
<feature type="domain" description="O-antigen ligase-related" evidence="6">
    <location>
        <begin position="181"/>
        <end position="334"/>
    </location>
</feature>
<dbReference type="Proteomes" id="UP000196331">
    <property type="component" value="Unassembled WGS sequence"/>
</dbReference>
<feature type="transmembrane region" description="Helical" evidence="5">
    <location>
        <begin position="327"/>
        <end position="346"/>
    </location>
</feature>
<evidence type="ECO:0000256" key="1">
    <source>
        <dbReference type="ARBA" id="ARBA00004141"/>
    </source>
</evidence>
<dbReference type="EMBL" id="FUKM01000032">
    <property type="protein sequence ID" value="SJN12171.1"/>
    <property type="molecule type" value="Genomic_DNA"/>
</dbReference>
<dbReference type="PANTHER" id="PTHR37422:SF17">
    <property type="entry name" value="O-ANTIGEN LIGASE"/>
    <property type="match status" value="1"/>
</dbReference>
<dbReference type="InterPro" id="IPR007016">
    <property type="entry name" value="O-antigen_ligase-rel_domated"/>
</dbReference>
<gene>
    <name evidence="7" type="ORF">CZ787_07460</name>
</gene>
<dbReference type="OrthoDB" id="8576060at2"/>
<proteinExistence type="predicted"/>
<keyword evidence="4 5" id="KW-0472">Membrane</keyword>
<name>A0A1R4HX55_9GAMM</name>
<evidence type="ECO:0000313" key="8">
    <source>
        <dbReference type="Proteomes" id="UP000196331"/>
    </source>
</evidence>
<keyword evidence="2 5" id="KW-0812">Transmembrane</keyword>
<dbReference type="AlphaFoldDB" id="A0A1R4HX55"/>
<evidence type="ECO:0000313" key="7">
    <source>
        <dbReference type="EMBL" id="SJN12171.1"/>
    </source>
</evidence>
<dbReference type="Pfam" id="PF04932">
    <property type="entry name" value="Wzy_C"/>
    <property type="match status" value="1"/>
</dbReference>
<evidence type="ECO:0000256" key="2">
    <source>
        <dbReference type="ARBA" id="ARBA00022692"/>
    </source>
</evidence>
<reference evidence="7 8" key="1">
    <citation type="submission" date="2017-02" db="EMBL/GenBank/DDBJ databases">
        <authorList>
            <person name="Dridi B."/>
        </authorList>
    </citation>
    <scope>NUCLEOTIDE SEQUENCE [LARGE SCALE GENOMIC DNA]</scope>
    <source>
        <strain evidence="7 8">JB380</strain>
    </source>
</reference>
<accession>A0A1R4HX55</accession>